<dbReference type="Proteomes" id="UP001175000">
    <property type="component" value="Unassembled WGS sequence"/>
</dbReference>
<proteinExistence type="predicted"/>
<name>A0AA39WKB3_9PEZI</name>
<evidence type="ECO:0000313" key="3">
    <source>
        <dbReference type="Proteomes" id="UP001175000"/>
    </source>
</evidence>
<sequence>MYRPSAVWVALLAGFIAGAQGDCDCYGLDYTNGGSYLIDGYSENKFSFTSQFEGACFEADIVPILISPEGYGYVCSAVHSGLDQVEQVSTCEITYADMNDGSWAIVVQSPENDFVVQREFNLTAGGTATTVVITTEYAEPYVVTEDCYLETDTVINYIPGPTTYFISTVQRWSTVGTNTQYYQSTITKWAYCHWP</sequence>
<comment type="caution">
    <text evidence="2">The sequence shown here is derived from an EMBL/GenBank/DDBJ whole genome shotgun (WGS) entry which is preliminary data.</text>
</comment>
<evidence type="ECO:0000256" key="1">
    <source>
        <dbReference type="SAM" id="SignalP"/>
    </source>
</evidence>
<protein>
    <submittedName>
        <fullName evidence="2">Uncharacterized protein</fullName>
    </submittedName>
</protein>
<gene>
    <name evidence="2" type="ORF">B0T14DRAFT_433582</name>
</gene>
<dbReference type="AlphaFoldDB" id="A0AA39WKB3"/>
<organism evidence="2 3">
    <name type="scientific">Immersiella caudata</name>
    <dbReference type="NCBI Taxonomy" id="314043"/>
    <lineage>
        <taxon>Eukaryota</taxon>
        <taxon>Fungi</taxon>
        <taxon>Dikarya</taxon>
        <taxon>Ascomycota</taxon>
        <taxon>Pezizomycotina</taxon>
        <taxon>Sordariomycetes</taxon>
        <taxon>Sordariomycetidae</taxon>
        <taxon>Sordariales</taxon>
        <taxon>Lasiosphaeriaceae</taxon>
        <taxon>Immersiella</taxon>
    </lineage>
</organism>
<feature type="signal peptide" evidence="1">
    <location>
        <begin position="1"/>
        <end position="21"/>
    </location>
</feature>
<dbReference type="EMBL" id="JAULSU010000005">
    <property type="protein sequence ID" value="KAK0616991.1"/>
    <property type="molecule type" value="Genomic_DNA"/>
</dbReference>
<feature type="non-terminal residue" evidence="2">
    <location>
        <position position="195"/>
    </location>
</feature>
<evidence type="ECO:0000313" key="2">
    <source>
        <dbReference type="EMBL" id="KAK0616991.1"/>
    </source>
</evidence>
<keyword evidence="1" id="KW-0732">Signal</keyword>
<keyword evidence="3" id="KW-1185">Reference proteome</keyword>
<reference evidence="2" key="1">
    <citation type="submission" date="2023-06" db="EMBL/GenBank/DDBJ databases">
        <title>Genome-scale phylogeny and comparative genomics of the fungal order Sordariales.</title>
        <authorList>
            <consortium name="Lawrence Berkeley National Laboratory"/>
            <person name="Hensen N."/>
            <person name="Bonometti L."/>
            <person name="Westerberg I."/>
            <person name="Brannstrom I.O."/>
            <person name="Guillou S."/>
            <person name="Cros-Aarteil S."/>
            <person name="Calhoun S."/>
            <person name="Haridas S."/>
            <person name="Kuo A."/>
            <person name="Mondo S."/>
            <person name="Pangilinan J."/>
            <person name="Riley R."/>
            <person name="Labutti K."/>
            <person name="Andreopoulos B."/>
            <person name="Lipzen A."/>
            <person name="Chen C."/>
            <person name="Yanf M."/>
            <person name="Daum C."/>
            <person name="Ng V."/>
            <person name="Clum A."/>
            <person name="Steindorff A."/>
            <person name="Ohm R."/>
            <person name="Martin F."/>
            <person name="Silar P."/>
            <person name="Natvig D."/>
            <person name="Lalanne C."/>
            <person name="Gautier V."/>
            <person name="Ament-Velasquez S.L."/>
            <person name="Kruys A."/>
            <person name="Hutchinson M.I."/>
            <person name="Powell A.J."/>
            <person name="Barry K."/>
            <person name="Miller A.N."/>
            <person name="Grigoriev I.V."/>
            <person name="Debuchy R."/>
            <person name="Gladieux P."/>
            <person name="Thoren M.H."/>
            <person name="Johannesson H."/>
        </authorList>
    </citation>
    <scope>NUCLEOTIDE SEQUENCE</scope>
    <source>
        <strain evidence="2">CBS 606.72</strain>
    </source>
</reference>
<accession>A0AA39WKB3</accession>
<feature type="chain" id="PRO_5041373347" evidence="1">
    <location>
        <begin position="22"/>
        <end position="195"/>
    </location>
</feature>